<gene>
    <name evidence="1" type="ORF">SAMN06265367_10187</name>
</gene>
<dbReference type="RefSeq" id="WP_283411038.1">
    <property type="nucleotide sequence ID" value="NZ_FXUA01000001.1"/>
</dbReference>
<evidence type="ECO:0000313" key="1">
    <source>
        <dbReference type="EMBL" id="SMP02239.1"/>
    </source>
</evidence>
<proteinExistence type="predicted"/>
<sequence>MRKILSVLFVTLTLLSCTSEENPVIPPTEEFSIYVEKEYKADNQTKYAVLHNGDGSVLDFKEVINDDTLKFTLPESTVYHLTIYSSDVYNGAKHSILSTYLNITANGSITLGLPTESTLISGEKSNNFEVKVNHSGNIKIIGISNAIGNKSTSSTVSSNYASAEMTSDKDLDEHLISLMDMNGRSYYKLFFIEEGKINYTFDFEEFKTYEHEIQIENQELNFSSLQVHEMVIRNNALKRAFSRMVFPAGFFGDQPENYTLGFMDGFSIYETSISARVRSNSNLSLFIRARFSALPTLDLATPQTLQIKSENLSNFGLILPASFERWSARWRYQENNTISMAWSIYGNTTEIPEFKMPAELVEQNDHLQKISDLKLETVTAIKGKYTYEEWLLNEFVERNDPLEFQEVTWTELY</sequence>
<protein>
    <recommendedName>
        <fullName evidence="3">DUF4959 domain-containing protein</fullName>
    </recommendedName>
</protein>
<organism evidence="1 2">
    <name type="scientific">Algoriphagus winogradskyi</name>
    <dbReference type="NCBI Taxonomy" id="237017"/>
    <lineage>
        <taxon>Bacteria</taxon>
        <taxon>Pseudomonadati</taxon>
        <taxon>Bacteroidota</taxon>
        <taxon>Cytophagia</taxon>
        <taxon>Cytophagales</taxon>
        <taxon>Cyclobacteriaceae</taxon>
        <taxon>Algoriphagus</taxon>
    </lineage>
</organism>
<keyword evidence="2" id="KW-1185">Reference proteome</keyword>
<accession>A0ABY1N853</accession>
<evidence type="ECO:0008006" key="3">
    <source>
        <dbReference type="Google" id="ProtNLM"/>
    </source>
</evidence>
<dbReference type="EMBL" id="FXUA01000001">
    <property type="protein sequence ID" value="SMP02239.1"/>
    <property type="molecule type" value="Genomic_DNA"/>
</dbReference>
<dbReference type="Proteomes" id="UP001157915">
    <property type="component" value="Unassembled WGS sequence"/>
</dbReference>
<name>A0ABY1N853_9BACT</name>
<reference evidence="1 2" key="1">
    <citation type="submission" date="2017-05" db="EMBL/GenBank/DDBJ databases">
        <authorList>
            <person name="Varghese N."/>
            <person name="Submissions S."/>
        </authorList>
    </citation>
    <scope>NUCLEOTIDE SEQUENCE [LARGE SCALE GENOMIC DNA]</scope>
    <source>
        <strain evidence="1 2">DSM 15360</strain>
    </source>
</reference>
<dbReference type="PROSITE" id="PS51257">
    <property type="entry name" value="PROKAR_LIPOPROTEIN"/>
    <property type="match status" value="1"/>
</dbReference>
<evidence type="ECO:0000313" key="2">
    <source>
        <dbReference type="Proteomes" id="UP001157915"/>
    </source>
</evidence>
<comment type="caution">
    <text evidence="1">The sequence shown here is derived from an EMBL/GenBank/DDBJ whole genome shotgun (WGS) entry which is preliminary data.</text>
</comment>